<dbReference type="SUPFAM" id="SSF57850">
    <property type="entry name" value="RING/U-box"/>
    <property type="match status" value="1"/>
</dbReference>
<dbReference type="PROSITE" id="PS51698">
    <property type="entry name" value="U_BOX"/>
    <property type="match status" value="1"/>
</dbReference>
<name>A0A7S0D440_9EUKA</name>
<protein>
    <recommendedName>
        <fullName evidence="1">U-box domain-containing protein</fullName>
    </recommendedName>
</protein>
<feature type="domain" description="U-box" evidence="1">
    <location>
        <begin position="1"/>
        <end position="39"/>
    </location>
</feature>
<dbReference type="SUPFAM" id="SSF54236">
    <property type="entry name" value="Ubiquitin-like"/>
    <property type="match status" value="1"/>
</dbReference>
<reference evidence="2" key="1">
    <citation type="submission" date="2021-01" db="EMBL/GenBank/DDBJ databases">
        <authorList>
            <person name="Corre E."/>
            <person name="Pelletier E."/>
            <person name="Niang G."/>
            <person name="Scheremetjew M."/>
            <person name="Finn R."/>
            <person name="Kale V."/>
            <person name="Holt S."/>
            <person name="Cochrane G."/>
            <person name="Meng A."/>
            <person name="Brown T."/>
            <person name="Cohen L."/>
        </authorList>
    </citation>
    <scope>NUCLEOTIDE SEQUENCE</scope>
    <source>
        <strain evidence="2">CCMP2058</strain>
    </source>
</reference>
<dbReference type="InterPro" id="IPR029071">
    <property type="entry name" value="Ubiquitin-like_domsf"/>
</dbReference>
<dbReference type="InterPro" id="IPR003613">
    <property type="entry name" value="Ubox_domain"/>
</dbReference>
<evidence type="ECO:0000259" key="1">
    <source>
        <dbReference type="PROSITE" id="PS51698"/>
    </source>
</evidence>
<evidence type="ECO:0000313" key="2">
    <source>
        <dbReference type="EMBL" id="CAD8440697.1"/>
    </source>
</evidence>
<proteinExistence type="predicted"/>
<dbReference type="Gene3D" id="3.30.40.10">
    <property type="entry name" value="Zinc/RING finger domain, C3HC4 (zinc finger)"/>
    <property type="match status" value="1"/>
</dbReference>
<sequence length="129" mass="14909">MGHSSDPLTRKEIKDTTHLVPNKNLRKAIKDWRQRHALQIFVKTEHKTITLWVDVCDTTISTIRRKIKDKGIAVGWNFEDSDVNGGNSSNPKKRSKHLRSLWYASKYLEDNRTLGYYGIEPESTLWLGG</sequence>
<dbReference type="EMBL" id="HBEM01008500">
    <property type="protein sequence ID" value="CAD8440697.1"/>
    <property type="molecule type" value="Transcribed_RNA"/>
</dbReference>
<gene>
    <name evidence="2" type="ORF">LAMO00422_LOCUS5944</name>
</gene>
<organism evidence="2">
    <name type="scientific">Amorphochlora amoebiformis</name>
    <dbReference type="NCBI Taxonomy" id="1561963"/>
    <lineage>
        <taxon>Eukaryota</taxon>
        <taxon>Sar</taxon>
        <taxon>Rhizaria</taxon>
        <taxon>Cercozoa</taxon>
        <taxon>Chlorarachniophyceae</taxon>
        <taxon>Amorphochlora</taxon>
    </lineage>
</organism>
<dbReference type="AlphaFoldDB" id="A0A7S0D440"/>
<dbReference type="InterPro" id="IPR013083">
    <property type="entry name" value="Znf_RING/FYVE/PHD"/>
</dbReference>
<dbReference type="GO" id="GO:0004842">
    <property type="term" value="F:ubiquitin-protein transferase activity"/>
    <property type="evidence" value="ECO:0007669"/>
    <property type="project" value="InterPro"/>
</dbReference>
<dbReference type="Gene3D" id="3.10.20.90">
    <property type="entry name" value="Phosphatidylinositol 3-kinase Catalytic Subunit, Chain A, domain 1"/>
    <property type="match status" value="1"/>
</dbReference>
<dbReference type="GO" id="GO:0016567">
    <property type="term" value="P:protein ubiquitination"/>
    <property type="evidence" value="ECO:0007669"/>
    <property type="project" value="InterPro"/>
</dbReference>
<accession>A0A7S0D440</accession>